<dbReference type="EMBL" id="KV454013">
    <property type="protein sequence ID" value="ODV96050.1"/>
    <property type="molecule type" value="Genomic_DNA"/>
</dbReference>
<name>A0A1E4TWC2_PACTA</name>
<evidence type="ECO:0000313" key="4">
    <source>
        <dbReference type="Proteomes" id="UP000094236"/>
    </source>
</evidence>
<reference evidence="4" key="1">
    <citation type="submission" date="2016-05" db="EMBL/GenBank/DDBJ databases">
        <title>Comparative genomics of biotechnologically important yeasts.</title>
        <authorList>
            <consortium name="DOE Joint Genome Institute"/>
            <person name="Riley R."/>
            <person name="Haridas S."/>
            <person name="Wolfe K.H."/>
            <person name="Lopes M.R."/>
            <person name="Hittinger C.T."/>
            <person name="Goker M."/>
            <person name="Salamov A."/>
            <person name="Wisecaver J."/>
            <person name="Long T.M."/>
            <person name="Aerts A.L."/>
            <person name="Barry K."/>
            <person name="Choi C."/>
            <person name="Clum A."/>
            <person name="Coughlan A.Y."/>
            <person name="Deshpande S."/>
            <person name="Douglass A.P."/>
            <person name="Hanson S.J."/>
            <person name="Klenk H.-P."/>
            <person name="Labutti K."/>
            <person name="Lapidus A."/>
            <person name="Lindquist E."/>
            <person name="Lipzen A."/>
            <person name="Meier-Kolthoff J.P."/>
            <person name="Ohm R.A."/>
            <person name="Otillar R.P."/>
            <person name="Pangilinan J."/>
            <person name="Peng Y."/>
            <person name="Rokas A."/>
            <person name="Rosa C.A."/>
            <person name="Scheuner C."/>
            <person name="Sibirny A.A."/>
            <person name="Slot J.C."/>
            <person name="Stielow J.B."/>
            <person name="Sun H."/>
            <person name="Kurtzman C.P."/>
            <person name="Blackwell M."/>
            <person name="Grigoriev I.V."/>
            <person name="Jeffries T.W."/>
        </authorList>
    </citation>
    <scope>NUCLEOTIDE SEQUENCE [LARGE SCALE GENOMIC DNA]</scope>
    <source>
        <strain evidence="4">NRRL Y-2460</strain>
    </source>
</reference>
<accession>A0A1E4TWC2</accession>
<dbReference type="AlphaFoldDB" id="A0A1E4TWC2"/>
<feature type="domain" description="Transcription activator GCR1-like" evidence="2">
    <location>
        <begin position="181"/>
        <end position="257"/>
    </location>
</feature>
<dbReference type="GO" id="GO:0060963">
    <property type="term" value="P:positive regulation of ribosomal protein gene transcription by RNA polymerase II"/>
    <property type="evidence" value="ECO:0007669"/>
    <property type="project" value="TreeGrafter"/>
</dbReference>
<feature type="region of interest" description="Disordered" evidence="1">
    <location>
        <begin position="82"/>
        <end position="128"/>
    </location>
</feature>
<dbReference type="InterPro" id="IPR052146">
    <property type="entry name" value="HOT1"/>
</dbReference>
<proteinExistence type="predicted"/>
<dbReference type="Proteomes" id="UP000094236">
    <property type="component" value="Unassembled WGS sequence"/>
</dbReference>
<dbReference type="GO" id="GO:0000981">
    <property type="term" value="F:DNA-binding transcription factor activity, RNA polymerase II-specific"/>
    <property type="evidence" value="ECO:0007669"/>
    <property type="project" value="TreeGrafter"/>
</dbReference>
<dbReference type="GO" id="GO:0000978">
    <property type="term" value="F:RNA polymerase II cis-regulatory region sequence-specific DNA binding"/>
    <property type="evidence" value="ECO:0007669"/>
    <property type="project" value="TreeGrafter"/>
</dbReference>
<dbReference type="Pfam" id="PF12550">
    <property type="entry name" value="GCR1_C"/>
    <property type="match status" value="1"/>
</dbReference>
<dbReference type="OrthoDB" id="428577at2759"/>
<dbReference type="PANTHER" id="PTHR37784">
    <property type="entry name" value="PROTEIN MSN1"/>
    <property type="match status" value="1"/>
</dbReference>
<evidence type="ECO:0000259" key="2">
    <source>
        <dbReference type="Pfam" id="PF12550"/>
    </source>
</evidence>
<dbReference type="PANTHER" id="PTHR37784:SF2">
    <property type="entry name" value="HIGH-OSMOLARITY-INDUCED TRANSCRIPTION PROTEIN 1"/>
    <property type="match status" value="1"/>
</dbReference>
<evidence type="ECO:0000313" key="3">
    <source>
        <dbReference type="EMBL" id="ODV96050.1"/>
    </source>
</evidence>
<dbReference type="InterPro" id="IPR022210">
    <property type="entry name" value="TF_GCR1-like"/>
</dbReference>
<keyword evidence="4" id="KW-1185">Reference proteome</keyword>
<evidence type="ECO:0000256" key="1">
    <source>
        <dbReference type="SAM" id="MobiDB-lite"/>
    </source>
</evidence>
<sequence>MNQDHHNSNHFADNQAVYNKLTELAASLAQNQTQASIGGNELIVKKIDELNNNIHLLLVQSNKIYELLATGSVGSINSVSANSANSANRTSGATGASVTTGTTGVNSSNSSNTVNDRGHGGNETGSNNSLVALNDSNNIFSSSHADAAGVSNSVPVTNDIESNSYIGNLEDNTAPRLSLSKASSVKIIWIEYQYGLNNQPPLKEIFKNYNSKLLWARNKTIKRSVQRRKTIWRCIENAINNKKMLEDDVISLLEVHRLAPDGSKRPMMWLYKNIPQELQF</sequence>
<feature type="compositionally biased region" description="Low complexity" evidence="1">
    <location>
        <begin position="82"/>
        <end position="115"/>
    </location>
</feature>
<organism evidence="3 4">
    <name type="scientific">Pachysolen tannophilus NRRL Y-2460</name>
    <dbReference type="NCBI Taxonomy" id="669874"/>
    <lineage>
        <taxon>Eukaryota</taxon>
        <taxon>Fungi</taxon>
        <taxon>Dikarya</taxon>
        <taxon>Ascomycota</taxon>
        <taxon>Saccharomycotina</taxon>
        <taxon>Pichiomycetes</taxon>
        <taxon>Pachysolenaceae</taxon>
        <taxon>Pachysolen</taxon>
    </lineage>
</organism>
<gene>
    <name evidence="3" type="ORF">PACTADRAFT_49468</name>
</gene>
<protein>
    <recommendedName>
        <fullName evidence="2">Transcription activator GCR1-like domain-containing protein</fullName>
    </recommendedName>
</protein>